<dbReference type="InterPro" id="IPR025554">
    <property type="entry name" value="DUF4140"/>
</dbReference>
<evidence type="ECO:0000259" key="3">
    <source>
        <dbReference type="Pfam" id="PF13598"/>
    </source>
</evidence>
<dbReference type="PANTHER" id="PTHR31005:SF8">
    <property type="entry name" value="DUF4139 DOMAIN-CONTAINING PROTEIN"/>
    <property type="match status" value="1"/>
</dbReference>
<accession>A0AAU7JCW6</accession>
<feature type="coiled-coil region" evidence="1">
    <location>
        <begin position="160"/>
        <end position="187"/>
    </location>
</feature>
<keyword evidence="1" id="KW-0175">Coiled coil</keyword>
<evidence type="ECO:0000259" key="4">
    <source>
        <dbReference type="Pfam" id="PF13600"/>
    </source>
</evidence>
<evidence type="ECO:0000256" key="1">
    <source>
        <dbReference type="SAM" id="Coils"/>
    </source>
</evidence>
<dbReference type="InterPro" id="IPR011935">
    <property type="entry name" value="CHP02231"/>
</dbReference>
<dbReference type="Pfam" id="PF13598">
    <property type="entry name" value="DUF4139"/>
    <property type="match status" value="1"/>
</dbReference>
<keyword evidence="2" id="KW-0732">Signal</keyword>
<evidence type="ECO:0000313" key="5">
    <source>
        <dbReference type="EMBL" id="XBO37854.1"/>
    </source>
</evidence>
<proteinExistence type="predicted"/>
<dbReference type="InterPro" id="IPR037291">
    <property type="entry name" value="DUF4139"/>
</dbReference>
<feature type="domain" description="DUF4140" evidence="4">
    <location>
        <begin position="31"/>
        <end position="126"/>
    </location>
</feature>
<dbReference type="NCBIfam" id="TIGR02231">
    <property type="entry name" value="mucoidy inhibitor MuiA family protein"/>
    <property type="match status" value="1"/>
</dbReference>
<evidence type="ECO:0000256" key="2">
    <source>
        <dbReference type="SAM" id="SignalP"/>
    </source>
</evidence>
<reference evidence="5" key="1">
    <citation type="submission" date="2024-05" db="EMBL/GenBank/DDBJ databases">
        <authorList>
            <person name="Kim S."/>
            <person name="Heo J."/>
            <person name="Choi H."/>
            <person name="Choi Y."/>
            <person name="Kwon S.-W."/>
            <person name="Kim Y."/>
        </authorList>
    </citation>
    <scope>NUCLEOTIDE SEQUENCE</scope>
    <source>
        <strain evidence="5">KACC 23698</strain>
    </source>
</reference>
<dbReference type="AlphaFoldDB" id="A0AAU7JCW6"/>
<protein>
    <submittedName>
        <fullName evidence="5">Mucoidy inhibitor MuiA family protein</fullName>
    </submittedName>
</protein>
<organism evidence="5">
    <name type="scientific">Alsobacter sp. KACC 23698</name>
    <dbReference type="NCBI Taxonomy" id="3149229"/>
    <lineage>
        <taxon>Bacteria</taxon>
        <taxon>Pseudomonadati</taxon>
        <taxon>Pseudomonadota</taxon>
        <taxon>Alphaproteobacteria</taxon>
        <taxon>Hyphomicrobiales</taxon>
        <taxon>Alsobacteraceae</taxon>
        <taxon>Alsobacter</taxon>
    </lineage>
</organism>
<feature type="domain" description="DUF4139" evidence="3">
    <location>
        <begin position="215"/>
        <end position="541"/>
    </location>
</feature>
<dbReference type="PANTHER" id="PTHR31005">
    <property type="entry name" value="DUF4139 DOMAIN-CONTAINING PROTEIN"/>
    <property type="match status" value="1"/>
</dbReference>
<dbReference type="Pfam" id="PF13600">
    <property type="entry name" value="DUF4140"/>
    <property type="match status" value="1"/>
</dbReference>
<name>A0AAU7JCW6_9HYPH</name>
<sequence>MRIGLVTILLASASGAAFAADIEAPSRIEAVTVHPDGAAVTRKAAIELPAGPSVVILRGLSPTIDPASIRVEGEADAPLVIGSVETRIAPGEARAAADERRLDDLRAERDRIAGQIEAAEGKRRAIEVYAKASPEKLSAEAKPLDVERWSAAWDAVGDGLARVIEQIRTLRASQRALEAEISALERGRPQPGPPGAPRRDVAIALEAGAPLKGALTIAYRVAGASWKPSYDVRLDTGGRDRKPSLEMVRRAQVTQRTGESWTDVALTVSTVRAARGVAAPDLPPLVVNLFDPTVVPEAARSARGKAASDAAQRLEAPAPSPRAMAAAPAAVPAVEQMAELDAGEFQSAFRVAGPVSVSADGAPRSVALGARRAEPTVTVKATPALDQTAYLEASFANAEDAPVLPGDAALHRDGVYVGRGRLGLVAPGDRIELGFGADDRVKIVRAPVKRKENEPGWIGNQKTEQREFKTSIRNLHDAPVRISVLDRMPISENSAVTIEALPGTPPTEKIVADKRGVMSWTWDYQPGEQKEIRMGYRMKWPADRDIVMDGIPLR</sequence>
<feature type="signal peptide" evidence="2">
    <location>
        <begin position="1"/>
        <end position="19"/>
    </location>
</feature>
<dbReference type="EMBL" id="CP157484">
    <property type="protein sequence ID" value="XBO37854.1"/>
    <property type="molecule type" value="Genomic_DNA"/>
</dbReference>
<gene>
    <name evidence="5" type="ORF">ABEG18_19335</name>
</gene>
<feature type="chain" id="PRO_5043885101" evidence="2">
    <location>
        <begin position="20"/>
        <end position="554"/>
    </location>
</feature>
<dbReference type="RefSeq" id="WP_406854681.1">
    <property type="nucleotide sequence ID" value="NZ_CP157484.1"/>
</dbReference>
<feature type="coiled-coil region" evidence="1">
    <location>
        <begin position="95"/>
        <end position="122"/>
    </location>
</feature>